<dbReference type="Proteomes" id="UP000011728">
    <property type="component" value="Chromosome"/>
</dbReference>
<sequence length="390" mass="41612">MKNYFKKFSTMFIMLLVVIGVGVIQNGTVANAATIGEPLTSPEAGWTAVDDTDSKIVSPKGTINNYTERSHYNRSLRIVAGMNGKIVFQFYGTKFRIISEISSLRSSKINVKIDGINVDNITMQGNTSVNQALVYEKLGLPLTIHYVILTNVDGGIANTNMDLDAIHLDDNGYLVPYVESISLNKTSPILTVGDSRQLTAITTPLGLDLTWTSSNSNIARVDSTGKVTGVAEGAVIIKATTENGLTEICTVPVMPRGTDPNLEPRELEYIVNTARAKGDNTNNPGGEVTIIFHGSSDTTLSLVKTADVKDVWIGDNFTYTLVITNTGSKTAKAVVVNDPAPNHIDFNVSGVTTTQGTVDSSSTSKNIIVNVGDILPGGTVTIKIPSTVIA</sequence>
<dbReference type="Gene3D" id="2.60.40.1170">
    <property type="entry name" value="Mu homology domain, subdomain B"/>
    <property type="match status" value="1"/>
</dbReference>
<dbReference type="SUPFAM" id="SSF49373">
    <property type="entry name" value="Invasin/intimin cell-adhesion fragments"/>
    <property type="match status" value="1"/>
</dbReference>
<feature type="domain" description="BIG2" evidence="1">
    <location>
        <begin position="177"/>
        <end position="250"/>
    </location>
</feature>
<dbReference type="Pfam" id="PF02368">
    <property type="entry name" value="Big_2"/>
    <property type="match status" value="1"/>
</dbReference>
<dbReference type="eggNOG" id="COG5492">
    <property type="taxonomic scope" value="Bacteria"/>
</dbReference>
<dbReference type="InterPro" id="IPR001434">
    <property type="entry name" value="OmcB-like_DUF11"/>
</dbReference>
<organism evidence="2 3">
    <name type="scientific">Clostridium saccharoperbutylacetonicum N1-4(HMT)</name>
    <dbReference type="NCBI Taxonomy" id="931276"/>
    <lineage>
        <taxon>Bacteria</taxon>
        <taxon>Bacillati</taxon>
        <taxon>Bacillota</taxon>
        <taxon>Clostridia</taxon>
        <taxon>Eubacteriales</taxon>
        <taxon>Clostridiaceae</taxon>
        <taxon>Clostridium</taxon>
    </lineage>
</organism>
<dbReference type="HOGENOM" id="CLU_041399_2_0_9"/>
<dbReference type="RefSeq" id="WP_015392797.1">
    <property type="nucleotide sequence ID" value="NC_020291.1"/>
</dbReference>
<dbReference type="KEGG" id="csr:Cspa_c27130"/>
<reference evidence="2 3" key="1">
    <citation type="submission" date="2013-02" db="EMBL/GenBank/DDBJ databases">
        <title>Genome sequence of Clostridium saccharoperbutylacetonicum N1-4(HMT).</title>
        <authorList>
            <person name="Poehlein A."/>
            <person name="Daniel R."/>
        </authorList>
    </citation>
    <scope>NUCLEOTIDE SEQUENCE [LARGE SCALE GENOMIC DNA]</scope>
    <source>
        <strain evidence="3">N1-4(HMT)</strain>
    </source>
</reference>
<dbReference type="InterPro" id="IPR008964">
    <property type="entry name" value="Invasin/intimin_cell_adhesion"/>
</dbReference>
<dbReference type="AlphaFoldDB" id="M1MJH5"/>
<dbReference type="InterPro" id="IPR047589">
    <property type="entry name" value="DUF11_rpt"/>
</dbReference>
<dbReference type="Pfam" id="PF01345">
    <property type="entry name" value="DUF11"/>
    <property type="match status" value="1"/>
</dbReference>
<dbReference type="Gene3D" id="2.60.120.260">
    <property type="entry name" value="Galactose-binding domain-like"/>
    <property type="match status" value="1"/>
</dbReference>
<dbReference type="NCBIfam" id="TIGR01451">
    <property type="entry name" value="B_ant_repeat"/>
    <property type="match status" value="1"/>
</dbReference>
<protein>
    <recommendedName>
        <fullName evidence="1">BIG2 domain-containing protein</fullName>
    </recommendedName>
</protein>
<proteinExistence type="predicted"/>
<dbReference type="OrthoDB" id="1904473at2"/>
<dbReference type="EMBL" id="CP004121">
    <property type="protein sequence ID" value="AGF56478.1"/>
    <property type="molecule type" value="Genomic_DNA"/>
</dbReference>
<keyword evidence="3" id="KW-1185">Reference proteome</keyword>
<evidence type="ECO:0000313" key="2">
    <source>
        <dbReference type="EMBL" id="AGF56478.1"/>
    </source>
</evidence>
<dbReference type="Gene3D" id="2.60.40.1080">
    <property type="match status" value="1"/>
</dbReference>
<evidence type="ECO:0000259" key="1">
    <source>
        <dbReference type="SMART" id="SM00635"/>
    </source>
</evidence>
<name>M1MJH5_9CLOT</name>
<gene>
    <name evidence="2" type="ORF">Cspa_c27130</name>
</gene>
<accession>M1MJH5</accession>
<dbReference type="SMART" id="SM00635">
    <property type="entry name" value="BID_2"/>
    <property type="match status" value="1"/>
</dbReference>
<evidence type="ECO:0000313" key="3">
    <source>
        <dbReference type="Proteomes" id="UP000011728"/>
    </source>
</evidence>
<dbReference type="PATRIC" id="fig|931276.5.peg.2725"/>
<dbReference type="InterPro" id="IPR003343">
    <property type="entry name" value="Big_2"/>
</dbReference>